<feature type="compositionally biased region" description="Basic and acidic residues" evidence="1">
    <location>
        <begin position="104"/>
        <end position="116"/>
    </location>
</feature>
<proteinExistence type="predicted"/>
<feature type="signal peptide" evidence="2">
    <location>
        <begin position="1"/>
        <end position="29"/>
    </location>
</feature>
<keyword evidence="4" id="KW-1185">Reference proteome</keyword>
<dbReference type="Proteomes" id="UP000796761">
    <property type="component" value="Unassembled WGS sequence"/>
</dbReference>
<dbReference type="AlphaFoldDB" id="A0A8K1GBA2"/>
<dbReference type="EMBL" id="SWJQ01000394">
    <property type="protein sequence ID" value="TRZ14963.1"/>
    <property type="molecule type" value="Genomic_DNA"/>
</dbReference>
<feature type="chain" id="PRO_5035438391" evidence="2">
    <location>
        <begin position="30"/>
        <end position="116"/>
    </location>
</feature>
<evidence type="ECO:0000313" key="4">
    <source>
        <dbReference type="Proteomes" id="UP000796761"/>
    </source>
</evidence>
<accession>A0A8K1GBA2</accession>
<protein>
    <submittedName>
        <fullName evidence="3">Uncharacterized protein</fullName>
    </submittedName>
</protein>
<reference evidence="3" key="1">
    <citation type="submission" date="2019-04" db="EMBL/GenBank/DDBJ databases">
        <title>Genome assembly of Zosterops borbonicus 15179.</title>
        <authorList>
            <person name="Leroy T."/>
            <person name="Anselmetti Y."/>
            <person name="Tilak M.-K."/>
            <person name="Nabholz B."/>
        </authorList>
    </citation>
    <scope>NUCLEOTIDE SEQUENCE</scope>
    <source>
        <strain evidence="3">HGM_15179</strain>
        <tissue evidence="3">Muscle</tissue>
    </source>
</reference>
<evidence type="ECO:0000256" key="2">
    <source>
        <dbReference type="SAM" id="SignalP"/>
    </source>
</evidence>
<feature type="region of interest" description="Disordered" evidence="1">
    <location>
        <begin position="88"/>
        <end position="116"/>
    </location>
</feature>
<keyword evidence="2" id="KW-0732">Signal</keyword>
<comment type="caution">
    <text evidence="3">The sequence shown here is derived from an EMBL/GenBank/DDBJ whole genome shotgun (WGS) entry which is preliminary data.</text>
</comment>
<gene>
    <name evidence="3" type="ORF">HGM15179_012139</name>
</gene>
<sequence>MRGGRVSTLLQPTTVAILLLLFLPKETHDGTGLMGLSLDTLYSIMTTTQVLGTEDGGIHNTIIQLYVPDRKQTRPLVPNGILLLGLLPNPPDNQQRSLTPAEGGRQKIKDLQELGV</sequence>
<organism evidence="3 4">
    <name type="scientific">Zosterops borbonicus</name>
    <dbReference type="NCBI Taxonomy" id="364589"/>
    <lineage>
        <taxon>Eukaryota</taxon>
        <taxon>Metazoa</taxon>
        <taxon>Chordata</taxon>
        <taxon>Craniata</taxon>
        <taxon>Vertebrata</taxon>
        <taxon>Euteleostomi</taxon>
        <taxon>Archelosauria</taxon>
        <taxon>Archosauria</taxon>
        <taxon>Dinosauria</taxon>
        <taxon>Saurischia</taxon>
        <taxon>Theropoda</taxon>
        <taxon>Coelurosauria</taxon>
        <taxon>Aves</taxon>
        <taxon>Neognathae</taxon>
        <taxon>Neoaves</taxon>
        <taxon>Telluraves</taxon>
        <taxon>Australaves</taxon>
        <taxon>Passeriformes</taxon>
        <taxon>Sylvioidea</taxon>
        <taxon>Zosteropidae</taxon>
        <taxon>Zosterops</taxon>
    </lineage>
</organism>
<name>A0A8K1GBA2_9PASS</name>
<evidence type="ECO:0000256" key="1">
    <source>
        <dbReference type="SAM" id="MobiDB-lite"/>
    </source>
</evidence>
<evidence type="ECO:0000313" key="3">
    <source>
        <dbReference type="EMBL" id="TRZ14963.1"/>
    </source>
</evidence>